<comment type="function">
    <text evidence="7">May play the central regulatory role in sporulation. It may be an element of the effector pathway responsible for the activation of sporulation genes in response to nutritional stress. Spo0A may act in concert with spo0H (a sigma factor) to control the expression of some genes that are critical to the sporulation process.</text>
</comment>
<evidence type="ECO:0000313" key="11">
    <source>
        <dbReference type="Proteomes" id="UP000824017"/>
    </source>
</evidence>
<dbReference type="GO" id="GO:0000976">
    <property type="term" value="F:transcription cis-regulatory region binding"/>
    <property type="evidence" value="ECO:0007669"/>
    <property type="project" value="TreeGrafter"/>
</dbReference>
<dbReference type="GO" id="GO:0005829">
    <property type="term" value="C:cytosol"/>
    <property type="evidence" value="ECO:0007669"/>
    <property type="project" value="TreeGrafter"/>
</dbReference>
<proteinExistence type="predicted"/>
<keyword evidence="6" id="KW-0804">Transcription</keyword>
<evidence type="ECO:0000256" key="5">
    <source>
        <dbReference type="ARBA" id="ARBA00023125"/>
    </source>
</evidence>
<dbReference type="InterPro" id="IPR011006">
    <property type="entry name" value="CheY-like_superfamily"/>
</dbReference>
<sequence>MKESIKVLIVEDDDDFAYLLQKELGRQERIVLVGICREKEEAITQTEALRPDIVLMDLHLGSSYSDGIEASRRIRIATDAKVLILTALGADEIIREAAGRSFASGYIFKDQMPLLIENIYAAADRVTGQERILAQASLSCLSAAEKTVFYMMLGREERLRSSKKTIANQKTQILKKLGLDNVNELRHVFRFYIGE</sequence>
<feature type="modified residue" description="4-aspartylphosphate" evidence="8">
    <location>
        <position position="57"/>
    </location>
</feature>
<dbReference type="PANTHER" id="PTHR48111">
    <property type="entry name" value="REGULATOR OF RPOS"/>
    <property type="match status" value="1"/>
</dbReference>
<dbReference type="InterPro" id="IPR039420">
    <property type="entry name" value="WalR-like"/>
</dbReference>
<dbReference type="GO" id="GO:0032993">
    <property type="term" value="C:protein-DNA complex"/>
    <property type="evidence" value="ECO:0007669"/>
    <property type="project" value="TreeGrafter"/>
</dbReference>
<dbReference type="SUPFAM" id="SSF46894">
    <property type="entry name" value="C-terminal effector domain of the bipartite response regulators"/>
    <property type="match status" value="1"/>
</dbReference>
<evidence type="ECO:0000313" key="10">
    <source>
        <dbReference type="EMBL" id="HIZ12956.1"/>
    </source>
</evidence>
<protein>
    <recommendedName>
        <fullName evidence="1">Stage 0 sporulation protein A homolog</fullName>
    </recommendedName>
</protein>
<dbReference type="Pfam" id="PF00072">
    <property type="entry name" value="Response_reg"/>
    <property type="match status" value="1"/>
</dbReference>
<evidence type="ECO:0000256" key="4">
    <source>
        <dbReference type="ARBA" id="ARBA00023015"/>
    </source>
</evidence>
<dbReference type="EMBL" id="DXCD01000089">
    <property type="protein sequence ID" value="HIZ12956.1"/>
    <property type="molecule type" value="Genomic_DNA"/>
</dbReference>
<keyword evidence="5" id="KW-0238">DNA-binding</keyword>
<evidence type="ECO:0000256" key="1">
    <source>
        <dbReference type="ARBA" id="ARBA00018672"/>
    </source>
</evidence>
<keyword evidence="2 8" id="KW-0597">Phosphoprotein</keyword>
<keyword evidence="3" id="KW-0902">Two-component regulatory system</keyword>
<evidence type="ECO:0000256" key="7">
    <source>
        <dbReference type="ARBA" id="ARBA00024867"/>
    </source>
</evidence>
<name>A0A9D2D9J4_9FIRM</name>
<organism evidence="10 11">
    <name type="scientific">Candidatus Mediterraneibacter stercorigallinarum</name>
    <dbReference type="NCBI Taxonomy" id="2838686"/>
    <lineage>
        <taxon>Bacteria</taxon>
        <taxon>Bacillati</taxon>
        <taxon>Bacillota</taxon>
        <taxon>Clostridia</taxon>
        <taxon>Lachnospirales</taxon>
        <taxon>Lachnospiraceae</taxon>
        <taxon>Mediterraneibacter</taxon>
    </lineage>
</organism>
<evidence type="ECO:0000259" key="9">
    <source>
        <dbReference type="PROSITE" id="PS50110"/>
    </source>
</evidence>
<gene>
    <name evidence="10" type="ORF">H9817_03375</name>
</gene>
<comment type="caution">
    <text evidence="10">The sequence shown here is derived from an EMBL/GenBank/DDBJ whole genome shotgun (WGS) entry which is preliminary data.</text>
</comment>
<dbReference type="InterPro" id="IPR016032">
    <property type="entry name" value="Sig_transdc_resp-reg_C-effctor"/>
</dbReference>
<dbReference type="GO" id="GO:0000156">
    <property type="term" value="F:phosphorelay response regulator activity"/>
    <property type="evidence" value="ECO:0007669"/>
    <property type="project" value="TreeGrafter"/>
</dbReference>
<dbReference type="InterPro" id="IPR058245">
    <property type="entry name" value="NreC/VraR/RcsB-like_REC"/>
</dbReference>
<reference evidence="10" key="1">
    <citation type="journal article" date="2021" name="PeerJ">
        <title>Extensive microbial diversity within the chicken gut microbiome revealed by metagenomics and culture.</title>
        <authorList>
            <person name="Gilroy R."/>
            <person name="Ravi A."/>
            <person name="Getino M."/>
            <person name="Pursley I."/>
            <person name="Horton D.L."/>
            <person name="Alikhan N.F."/>
            <person name="Baker D."/>
            <person name="Gharbi K."/>
            <person name="Hall N."/>
            <person name="Watson M."/>
            <person name="Adriaenssens E.M."/>
            <person name="Foster-Nyarko E."/>
            <person name="Jarju S."/>
            <person name="Secka A."/>
            <person name="Antonio M."/>
            <person name="Oren A."/>
            <person name="Chaudhuri R.R."/>
            <person name="La Ragione R."/>
            <person name="Hildebrand F."/>
            <person name="Pallen M.J."/>
        </authorList>
    </citation>
    <scope>NUCLEOTIDE SEQUENCE</scope>
    <source>
        <strain evidence="10">ChiGjej1B1-13045</strain>
    </source>
</reference>
<reference evidence="10" key="2">
    <citation type="submission" date="2021-04" db="EMBL/GenBank/DDBJ databases">
        <authorList>
            <person name="Gilroy R."/>
        </authorList>
    </citation>
    <scope>NUCLEOTIDE SEQUENCE</scope>
    <source>
        <strain evidence="10">ChiGjej1B1-13045</strain>
    </source>
</reference>
<dbReference type="PANTHER" id="PTHR48111:SF40">
    <property type="entry name" value="PHOSPHATE REGULON TRANSCRIPTIONAL REGULATORY PROTEIN PHOB"/>
    <property type="match status" value="1"/>
</dbReference>
<dbReference type="SMART" id="SM00448">
    <property type="entry name" value="REC"/>
    <property type="match status" value="1"/>
</dbReference>
<evidence type="ECO:0000256" key="3">
    <source>
        <dbReference type="ARBA" id="ARBA00023012"/>
    </source>
</evidence>
<dbReference type="SUPFAM" id="SSF52172">
    <property type="entry name" value="CheY-like"/>
    <property type="match status" value="1"/>
</dbReference>
<dbReference type="InterPro" id="IPR001789">
    <property type="entry name" value="Sig_transdc_resp-reg_receiver"/>
</dbReference>
<evidence type="ECO:0000256" key="8">
    <source>
        <dbReference type="PROSITE-ProRule" id="PRU00169"/>
    </source>
</evidence>
<dbReference type="CDD" id="cd17535">
    <property type="entry name" value="REC_NarL-like"/>
    <property type="match status" value="1"/>
</dbReference>
<dbReference type="GO" id="GO:0006355">
    <property type="term" value="P:regulation of DNA-templated transcription"/>
    <property type="evidence" value="ECO:0007669"/>
    <property type="project" value="InterPro"/>
</dbReference>
<dbReference type="Proteomes" id="UP000824017">
    <property type="component" value="Unassembled WGS sequence"/>
</dbReference>
<keyword evidence="4" id="KW-0805">Transcription regulation</keyword>
<accession>A0A9D2D9J4</accession>
<feature type="domain" description="Response regulatory" evidence="9">
    <location>
        <begin position="6"/>
        <end position="124"/>
    </location>
</feature>
<dbReference type="Gene3D" id="3.40.50.2300">
    <property type="match status" value="1"/>
</dbReference>
<evidence type="ECO:0000256" key="6">
    <source>
        <dbReference type="ARBA" id="ARBA00023163"/>
    </source>
</evidence>
<dbReference type="PROSITE" id="PS50110">
    <property type="entry name" value="RESPONSE_REGULATORY"/>
    <property type="match status" value="1"/>
</dbReference>
<dbReference type="AlphaFoldDB" id="A0A9D2D9J4"/>
<evidence type="ECO:0000256" key="2">
    <source>
        <dbReference type="ARBA" id="ARBA00022553"/>
    </source>
</evidence>